<evidence type="ECO:0000313" key="2">
    <source>
        <dbReference type="EMBL" id="EPT01219.1"/>
    </source>
</evidence>
<name>S8EDE4_FOMSC</name>
<reference evidence="2 3" key="1">
    <citation type="journal article" date="2012" name="Science">
        <title>The Paleozoic origin of enzymatic lignin decomposition reconstructed from 31 fungal genomes.</title>
        <authorList>
            <person name="Floudas D."/>
            <person name="Binder M."/>
            <person name="Riley R."/>
            <person name="Barry K."/>
            <person name="Blanchette R.A."/>
            <person name="Henrissat B."/>
            <person name="Martinez A.T."/>
            <person name="Otillar R."/>
            <person name="Spatafora J.W."/>
            <person name="Yadav J.S."/>
            <person name="Aerts A."/>
            <person name="Benoit I."/>
            <person name="Boyd A."/>
            <person name="Carlson A."/>
            <person name="Copeland A."/>
            <person name="Coutinho P.M."/>
            <person name="de Vries R.P."/>
            <person name="Ferreira P."/>
            <person name="Findley K."/>
            <person name="Foster B."/>
            <person name="Gaskell J."/>
            <person name="Glotzer D."/>
            <person name="Gorecki P."/>
            <person name="Heitman J."/>
            <person name="Hesse C."/>
            <person name="Hori C."/>
            <person name="Igarashi K."/>
            <person name="Jurgens J.A."/>
            <person name="Kallen N."/>
            <person name="Kersten P."/>
            <person name="Kohler A."/>
            <person name="Kuees U."/>
            <person name="Kumar T.K.A."/>
            <person name="Kuo A."/>
            <person name="LaButti K."/>
            <person name="Larrondo L.F."/>
            <person name="Lindquist E."/>
            <person name="Ling A."/>
            <person name="Lombard V."/>
            <person name="Lucas S."/>
            <person name="Lundell T."/>
            <person name="Martin R."/>
            <person name="McLaughlin D.J."/>
            <person name="Morgenstern I."/>
            <person name="Morin E."/>
            <person name="Murat C."/>
            <person name="Nagy L.G."/>
            <person name="Nolan M."/>
            <person name="Ohm R.A."/>
            <person name="Patyshakuliyeva A."/>
            <person name="Rokas A."/>
            <person name="Ruiz-Duenas F.J."/>
            <person name="Sabat G."/>
            <person name="Salamov A."/>
            <person name="Samejima M."/>
            <person name="Schmutz J."/>
            <person name="Slot J.C."/>
            <person name="St John F."/>
            <person name="Stenlid J."/>
            <person name="Sun H."/>
            <person name="Sun S."/>
            <person name="Syed K."/>
            <person name="Tsang A."/>
            <person name="Wiebenga A."/>
            <person name="Young D."/>
            <person name="Pisabarro A."/>
            <person name="Eastwood D.C."/>
            <person name="Martin F."/>
            <person name="Cullen D."/>
            <person name="Grigoriev I.V."/>
            <person name="Hibbett D.S."/>
        </authorList>
    </citation>
    <scope>NUCLEOTIDE SEQUENCE</scope>
    <source>
        <strain evidence="3">FP-58527</strain>
    </source>
</reference>
<dbReference type="EMBL" id="KE504143">
    <property type="protein sequence ID" value="EPT01219.1"/>
    <property type="molecule type" value="Genomic_DNA"/>
</dbReference>
<dbReference type="SUPFAM" id="SSF81383">
    <property type="entry name" value="F-box domain"/>
    <property type="match status" value="1"/>
</dbReference>
<dbReference type="HOGENOM" id="CLU_036643_1_0_1"/>
<dbReference type="SUPFAM" id="SSF52047">
    <property type="entry name" value="RNI-like"/>
    <property type="match status" value="1"/>
</dbReference>
<organism evidence="2 3">
    <name type="scientific">Fomitopsis schrenkii</name>
    <name type="common">Brown rot fungus</name>
    <dbReference type="NCBI Taxonomy" id="2126942"/>
    <lineage>
        <taxon>Eukaryota</taxon>
        <taxon>Fungi</taxon>
        <taxon>Dikarya</taxon>
        <taxon>Basidiomycota</taxon>
        <taxon>Agaricomycotina</taxon>
        <taxon>Agaricomycetes</taxon>
        <taxon>Polyporales</taxon>
        <taxon>Fomitopsis</taxon>
    </lineage>
</organism>
<protein>
    <recommendedName>
        <fullName evidence="1">F-box domain-containing protein</fullName>
    </recommendedName>
</protein>
<dbReference type="InterPro" id="IPR001810">
    <property type="entry name" value="F-box_dom"/>
</dbReference>
<dbReference type="InParanoid" id="S8EDE4"/>
<dbReference type="Gene3D" id="3.80.10.10">
    <property type="entry name" value="Ribonuclease Inhibitor"/>
    <property type="match status" value="1"/>
</dbReference>
<dbReference type="eggNOG" id="ENOG502SNDW">
    <property type="taxonomic scope" value="Eukaryota"/>
</dbReference>
<evidence type="ECO:0000313" key="3">
    <source>
        <dbReference type="Proteomes" id="UP000015241"/>
    </source>
</evidence>
<dbReference type="Proteomes" id="UP000015241">
    <property type="component" value="Unassembled WGS sequence"/>
</dbReference>
<dbReference type="Pfam" id="PF12937">
    <property type="entry name" value="F-box-like"/>
    <property type="match status" value="1"/>
</dbReference>
<evidence type="ECO:0000259" key="1">
    <source>
        <dbReference type="PROSITE" id="PS50181"/>
    </source>
</evidence>
<proteinExistence type="predicted"/>
<accession>S8EDE4</accession>
<dbReference type="Gene3D" id="1.20.1280.50">
    <property type="match status" value="1"/>
</dbReference>
<dbReference type="InterPro" id="IPR036047">
    <property type="entry name" value="F-box-like_dom_sf"/>
</dbReference>
<dbReference type="STRING" id="743788.S8EDE4"/>
<dbReference type="PROSITE" id="PS50181">
    <property type="entry name" value="FBOX"/>
    <property type="match status" value="1"/>
</dbReference>
<feature type="domain" description="F-box" evidence="1">
    <location>
        <begin position="1"/>
        <end position="44"/>
    </location>
</feature>
<dbReference type="OrthoDB" id="3247499at2759"/>
<dbReference type="AlphaFoldDB" id="S8EDE4"/>
<gene>
    <name evidence="2" type="ORF">FOMPIDRAFT_45074</name>
</gene>
<dbReference type="InterPro" id="IPR032675">
    <property type="entry name" value="LRR_dom_sf"/>
</dbReference>
<sequence>MELPTETLYAIFEHLQPHPSHLAQVARVCHRFRGVAEHILYAHILIQECLPRSSPFPHRTQRCCETLLARGDLHHAVRRFTVRWQTDTSVREQYQPFVQPVLFSLNHVLCVLAQLEALDFALDLVGVPVSVRTLLDGVCLPGLRLFALYGMGPGSIPVKHCPDALALQQFLASAPLLEHLMLGDLYSALELAAADLPLLTAFKGTATTAASIIPGRAVHHLALVGQDQIPSPTLAELARGRTPVRTLDLSAVSVTPNTLKDVSHYLRGVEHLKVRFALRHTLHHSFTGISILAGLAPVFSALPALHLLDLSATPALSGGLGTSLEEVNLCQTWGRSCPSLRAVVFPSKTEWALSGPEHIWVSKSPPRYTRS</sequence>
<keyword evidence="3" id="KW-1185">Reference proteome</keyword>